<evidence type="ECO:0000313" key="3">
    <source>
        <dbReference type="RefSeq" id="XP_022817133.1"/>
    </source>
</evidence>
<dbReference type="Pfam" id="PF07294">
    <property type="entry name" value="Fibroin_P25"/>
    <property type="match status" value="1"/>
</dbReference>
<evidence type="ECO:0000313" key="2">
    <source>
        <dbReference type="Proteomes" id="UP000301870"/>
    </source>
</evidence>
<gene>
    <name evidence="3" type="primary">LOC111349986</name>
</gene>
<dbReference type="GO" id="GO:0005576">
    <property type="term" value="C:extracellular region"/>
    <property type="evidence" value="ECO:0007669"/>
    <property type="project" value="InterPro"/>
</dbReference>
<sequence length="228" mass="26828">MARHIFILFLAIAFSAVQAKIIRPCPNLTHRCIREVLASNSGCDRNVMGFIANKYTVNEFRFETPYFNSSYIDRGLIVRNHDKCYISEFFFNTDTDRAVLGMTCRDLELESDRVLIQHRTFQEDTYYNYHIHATYPMLRFTWTLSPRTNMNLCTSHVYTDVVTLPIMHIDPKDKPTEKFLTRDLTALNIFEREAFFYTGDLLAKVYIDTTTCYYNCNQKLLPQYPNDV</sequence>
<dbReference type="AlphaFoldDB" id="A0A9J7DTR4"/>
<dbReference type="KEGG" id="sliu:111349986"/>
<accession>A0A9J7DTR4</accession>
<dbReference type="InterPro" id="IPR009911">
    <property type="entry name" value="Fibroin_P25"/>
</dbReference>
<reference evidence="3" key="1">
    <citation type="submission" date="2025-08" db="UniProtKB">
        <authorList>
            <consortium name="RefSeq"/>
        </authorList>
    </citation>
    <scope>IDENTIFICATION</scope>
    <source>
        <strain evidence="3">Ishihara</strain>
        <tissue evidence="3">Whole body</tissue>
    </source>
</reference>
<keyword evidence="1" id="KW-0732">Signal</keyword>
<protein>
    <submittedName>
        <fullName evidence="3">Fibrohexamerin-like</fullName>
    </submittedName>
</protein>
<dbReference type="Proteomes" id="UP000301870">
    <property type="component" value="Chromosome 10"/>
</dbReference>
<dbReference type="OrthoDB" id="7432106at2759"/>
<proteinExistence type="predicted"/>
<organism evidence="2 3">
    <name type="scientific">Spodoptera litura</name>
    <name type="common">Asian cotton leafworm</name>
    <dbReference type="NCBI Taxonomy" id="69820"/>
    <lineage>
        <taxon>Eukaryota</taxon>
        <taxon>Metazoa</taxon>
        <taxon>Ecdysozoa</taxon>
        <taxon>Arthropoda</taxon>
        <taxon>Hexapoda</taxon>
        <taxon>Insecta</taxon>
        <taxon>Pterygota</taxon>
        <taxon>Neoptera</taxon>
        <taxon>Endopterygota</taxon>
        <taxon>Lepidoptera</taxon>
        <taxon>Glossata</taxon>
        <taxon>Ditrysia</taxon>
        <taxon>Noctuoidea</taxon>
        <taxon>Noctuidae</taxon>
        <taxon>Amphipyrinae</taxon>
        <taxon>Spodoptera</taxon>
    </lineage>
</organism>
<name>A0A9J7DTR4_SPOLT</name>
<keyword evidence="2" id="KW-1185">Reference proteome</keyword>
<feature type="chain" id="PRO_5039912543" evidence="1">
    <location>
        <begin position="20"/>
        <end position="228"/>
    </location>
</feature>
<dbReference type="RefSeq" id="XP_022817133.1">
    <property type="nucleotide sequence ID" value="XM_022961365.1"/>
</dbReference>
<dbReference type="GO" id="GO:0005198">
    <property type="term" value="F:structural molecule activity"/>
    <property type="evidence" value="ECO:0007669"/>
    <property type="project" value="InterPro"/>
</dbReference>
<dbReference type="GeneID" id="111349986"/>
<feature type="signal peptide" evidence="1">
    <location>
        <begin position="1"/>
        <end position="19"/>
    </location>
</feature>
<evidence type="ECO:0000256" key="1">
    <source>
        <dbReference type="SAM" id="SignalP"/>
    </source>
</evidence>
<dbReference type="CTD" id="100146105"/>